<organism evidence="1 2">
    <name type="scientific">Deinococcus indicus</name>
    <dbReference type="NCBI Taxonomy" id="223556"/>
    <lineage>
        <taxon>Bacteria</taxon>
        <taxon>Thermotogati</taxon>
        <taxon>Deinococcota</taxon>
        <taxon>Deinococci</taxon>
        <taxon>Deinococcales</taxon>
        <taxon>Deinococcaceae</taxon>
        <taxon>Deinococcus</taxon>
    </lineage>
</organism>
<reference evidence="1 2" key="1">
    <citation type="submission" date="2017-05" db="EMBL/GenBank/DDBJ databases">
        <title>De novo genome assembly of Deniococcus indicus strain DR1.</title>
        <authorList>
            <person name="Chauhan D."/>
            <person name="Yennamalli R.M."/>
            <person name="Priyadarshini R."/>
        </authorList>
    </citation>
    <scope>NUCLEOTIDE SEQUENCE [LARGE SCALE GENOMIC DNA]</scope>
    <source>
        <strain evidence="1 2">DR1</strain>
    </source>
</reference>
<sequence>MTTAPLNLPALQLDYDAGTFTNTLTGEFGPEITAVVLAYREGRILWPSAGELPRLPLCVDGSTYGPCPCAFADWGTDGAAPDCAEDITLLLWQDDNAQVVTLAARRSMARVLEQFLNMKALLGGVLHDQVVTLRMTPGDGLHRLTLLPGVMLASDVQDRLGAVAQRVIGDERGAWGGL</sequence>
<dbReference type="AlphaFoldDB" id="A0A2D0A806"/>
<accession>A0A2D0A806</accession>
<evidence type="ECO:0000313" key="1">
    <source>
        <dbReference type="EMBL" id="OWL96544.1"/>
    </source>
</evidence>
<comment type="caution">
    <text evidence="1">The sequence shown here is derived from an EMBL/GenBank/DDBJ whole genome shotgun (WGS) entry which is preliminary data.</text>
</comment>
<proteinExistence type="predicted"/>
<keyword evidence="2" id="KW-1185">Reference proteome</keyword>
<dbReference type="Proteomes" id="UP000197208">
    <property type="component" value="Unassembled WGS sequence"/>
</dbReference>
<protein>
    <submittedName>
        <fullName evidence="1">Uncharacterized protein</fullName>
    </submittedName>
</protein>
<gene>
    <name evidence="1" type="ORF">CBQ26_09205</name>
</gene>
<evidence type="ECO:0000313" key="2">
    <source>
        <dbReference type="Proteomes" id="UP000197208"/>
    </source>
</evidence>
<name>A0A2D0A806_9DEIO</name>
<dbReference type="RefSeq" id="WP_088248332.1">
    <property type="nucleotide sequence ID" value="NZ_NHMK01000011.1"/>
</dbReference>
<dbReference type="EMBL" id="NHMK01000011">
    <property type="protein sequence ID" value="OWL96544.1"/>
    <property type="molecule type" value="Genomic_DNA"/>
</dbReference>
<dbReference type="OrthoDB" id="68765at2"/>